<evidence type="ECO:0000256" key="8">
    <source>
        <dbReference type="PROSITE-ProRule" id="PRU01193"/>
    </source>
</evidence>
<feature type="domain" description="CNNM transmembrane" evidence="11">
    <location>
        <begin position="1"/>
        <end position="179"/>
    </location>
</feature>
<evidence type="ECO:0000259" key="11">
    <source>
        <dbReference type="PROSITE" id="PS51846"/>
    </source>
</evidence>
<dbReference type="AlphaFoldDB" id="A0A917DAE9"/>
<keyword evidence="13" id="KW-1185">Reference proteome</keyword>
<dbReference type="PANTHER" id="PTHR22777">
    <property type="entry name" value="HEMOLYSIN-RELATED"/>
    <property type="match status" value="1"/>
</dbReference>
<proteinExistence type="predicted"/>
<reference evidence="12" key="1">
    <citation type="journal article" date="2014" name="Int. J. Syst. Evol. Microbiol.">
        <title>Complete genome sequence of Corynebacterium casei LMG S-19264T (=DSM 44701T), isolated from a smear-ripened cheese.</title>
        <authorList>
            <consortium name="US DOE Joint Genome Institute (JGI-PGF)"/>
            <person name="Walter F."/>
            <person name="Albersmeier A."/>
            <person name="Kalinowski J."/>
            <person name="Ruckert C."/>
        </authorList>
    </citation>
    <scope>NUCLEOTIDE SEQUENCE</scope>
    <source>
        <strain evidence="12">CGMCC 1.12506</strain>
    </source>
</reference>
<dbReference type="GO" id="GO:0005886">
    <property type="term" value="C:plasma membrane"/>
    <property type="evidence" value="ECO:0007669"/>
    <property type="project" value="TreeGrafter"/>
</dbReference>
<comment type="caution">
    <text evidence="12">The sequence shown here is derived from an EMBL/GenBank/DDBJ whole genome shotgun (WGS) entry which is preliminary data.</text>
</comment>
<evidence type="ECO:0000313" key="12">
    <source>
        <dbReference type="EMBL" id="GGD22388.1"/>
    </source>
</evidence>
<comment type="subcellular location">
    <subcellularLocation>
        <location evidence="1">Membrane</location>
        <topology evidence="1">Multi-pass membrane protein</topology>
    </subcellularLocation>
</comment>
<name>A0A917DAE9_9FLAO</name>
<evidence type="ECO:0000259" key="10">
    <source>
        <dbReference type="PROSITE" id="PS51371"/>
    </source>
</evidence>
<feature type="transmembrane region" description="Helical" evidence="9">
    <location>
        <begin position="87"/>
        <end position="107"/>
    </location>
</feature>
<dbReference type="InterPro" id="IPR000644">
    <property type="entry name" value="CBS_dom"/>
</dbReference>
<dbReference type="SUPFAM" id="SSF54631">
    <property type="entry name" value="CBS-domain pair"/>
    <property type="match status" value="1"/>
</dbReference>
<evidence type="ECO:0000256" key="2">
    <source>
        <dbReference type="ARBA" id="ARBA00022692"/>
    </source>
</evidence>
<protein>
    <recommendedName>
        <fullName evidence="14">Hemolysin, contains CBS domains</fullName>
    </recommendedName>
</protein>
<feature type="domain" description="CBS" evidence="10">
    <location>
        <begin position="263"/>
        <end position="321"/>
    </location>
</feature>
<keyword evidence="5 7" id="KW-0129">CBS domain</keyword>
<evidence type="ECO:0000256" key="1">
    <source>
        <dbReference type="ARBA" id="ARBA00004141"/>
    </source>
</evidence>
<feature type="transmembrane region" description="Helical" evidence="9">
    <location>
        <begin position="127"/>
        <end position="149"/>
    </location>
</feature>
<dbReference type="InterPro" id="IPR044751">
    <property type="entry name" value="Ion_transp-like_CBS"/>
</dbReference>
<dbReference type="PROSITE" id="PS51371">
    <property type="entry name" value="CBS"/>
    <property type="match status" value="1"/>
</dbReference>
<evidence type="ECO:0008006" key="14">
    <source>
        <dbReference type="Google" id="ProtNLM"/>
    </source>
</evidence>
<keyword evidence="2 8" id="KW-0812">Transmembrane</keyword>
<keyword evidence="4 8" id="KW-1133">Transmembrane helix</keyword>
<keyword evidence="3" id="KW-0677">Repeat</keyword>
<evidence type="ECO:0000256" key="7">
    <source>
        <dbReference type="PROSITE-ProRule" id="PRU00703"/>
    </source>
</evidence>
<dbReference type="Proteomes" id="UP000625735">
    <property type="component" value="Unassembled WGS sequence"/>
</dbReference>
<dbReference type="InterPro" id="IPR002550">
    <property type="entry name" value="CNNM"/>
</dbReference>
<dbReference type="Pfam" id="PF01595">
    <property type="entry name" value="CNNM"/>
    <property type="match status" value="1"/>
</dbReference>
<dbReference type="PROSITE" id="PS51846">
    <property type="entry name" value="CNNM"/>
    <property type="match status" value="1"/>
</dbReference>
<evidence type="ECO:0000313" key="13">
    <source>
        <dbReference type="Proteomes" id="UP000625735"/>
    </source>
</evidence>
<reference evidence="12" key="2">
    <citation type="submission" date="2020-09" db="EMBL/GenBank/DDBJ databases">
        <authorList>
            <person name="Sun Q."/>
            <person name="Zhou Y."/>
        </authorList>
    </citation>
    <scope>NUCLEOTIDE SEQUENCE</scope>
    <source>
        <strain evidence="12">CGMCC 1.12506</strain>
    </source>
</reference>
<dbReference type="CDD" id="cd04590">
    <property type="entry name" value="CBS_pair_CorC_HlyC_assoc"/>
    <property type="match status" value="1"/>
</dbReference>
<dbReference type="PANTHER" id="PTHR22777:SF4">
    <property type="entry name" value="UPF0053 PROTEIN SLL1254"/>
    <property type="match status" value="1"/>
</dbReference>
<gene>
    <name evidence="12" type="ORF">GCM10011343_10750</name>
</gene>
<organism evidence="12 13">
    <name type="scientific">Flavobacterium orientale</name>
    <dbReference type="NCBI Taxonomy" id="1756020"/>
    <lineage>
        <taxon>Bacteria</taxon>
        <taxon>Pseudomonadati</taxon>
        <taxon>Bacteroidota</taxon>
        <taxon>Flavobacteriia</taxon>
        <taxon>Flavobacteriales</taxon>
        <taxon>Flavobacteriaceae</taxon>
        <taxon>Flavobacterium</taxon>
    </lineage>
</organism>
<dbReference type="Gene3D" id="3.10.580.10">
    <property type="entry name" value="CBS-domain"/>
    <property type="match status" value="1"/>
</dbReference>
<dbReference type="RefSeq" id="WP_188361508.1">
    <property type="nucleotide sequence ID" value="NZ_BMFG01000003.1"/>
</dbReference>
<dbReference type="InterPro" id="IPR046342">
    <property type="entry name" value="CBS_dom_sf"/>
</dbReference>
<evidence type="ECO:0000256" key="9">
    <source>
        <dbReference type="SAM" id="Phobius"/>
    </source>
</evidence>
<evidence type="ECO:0000256" key="3">
    <source>
        <dbReference type="ARBA" id="ARBA00022737"/>
    </source>
</evidence>
<evidence type="ECO:0000256" key="6">
    <source>
        <dbReference type="ARBA" id="ARBA00023136"/>
    </source>
</evidence>
<evidence type="ECO:0000256" key="5">
    <source>
        <dbReference type="ARBA" id="ARBA00023122"/>
    </source>
</evidence>
<dbReference type="Pfam" id="PF00571">
    <property type="entry name" value="CBS"/>
    <property type="match status" value="1"/>
</dbReference>
<sequence>MTLLFVYLFIALFTSFICSILEAVLLSTPLSFLKAKVEQGDADAITFIKLKEDIDKPLSAILSLNTVAHTVGAAGVGAQATLVFGEAYFGVVSAVLTILILVLTEIIPKTLGANYSRELMGIAAKSINVMIFITYPLVVISAVLTKLLSRNEKELTTSREEISALASIGTEEGIFGEKENKIIQNLIKLKGIKISEIMTPRIVVVVANEEMTLQEFLNNKDFLHFSRIPIYEGNRDNITGYVFRELVFEKLAEDQFDLKLKDIRRDIVTFPKVTSLFDAWEELLHNKEQISLISDEYGGMDGIATLEDIIETLLGFEIVDEKDKVEDMQQYAMERWKTKQKKYEILKNISKEDL</sequence>
<keyword evidence="6 8" id="KW-0472">Membrane</keyword>
<accession>A0A917DAE9</accession>
<feature type="transmembrane region" description="Helical" evidence="9">
    <location>
        <begin position="6"/>
        <end position="26"/>
    </location>
</feature>
<dbReference type="EMBL" id="BMFG01000003">
    <property type="protein sequence ID" value="GGD22388.1"/>
    <property type="molecule type" value="Genomic_DNA"/>
</dbReference>
<evidence type="ECO:0000256" key="4">
    <source>
        <dbReference type="ARBA" id="ARBA00022989"/>
    </source>
</evidence>